<dbReference type="STRING" id="1231657.A0A1Y1YHQ0"/>
<feature type="transmembrane region" description="Helical" evidence="1">
    <location>
        <begin position="181"/>
        <end position="202"/>
    </location>
</feature>
<dbReference type="PANTHER" id="PTHR28092">
    <property type="entry name" value="FACTOR-INDUCED GENE 1 PROTEIN"/>
    <property type="match status" value="1"/>
</dbReference>
<feature type="transmembrane region" description="Helical" evidence="1">
    <location>
        <begin position="21"/>
        <end position="41"/>
    </location>
</feature>
<keyword evidence="1" id="KW-0472">Membrane</keyword>
<name>A0A1Y1YHQ0_9PLEO</name>
<evidence type="ECO:0000313" key="2">
    <source>
        <dbReference type="EMBL" id="ORX97561.1"/>
    </source>
</evidence>
<comment type="caution">
    <text evidence="2">The sequence shown here is derived from an EMBL/GenBank/DDBJ whole genome shotgun (WGS) entry which is preliminary data.</text>
</comment>
<organism evidence="2 3">
    <name type="scientific">Clohesyomyces aquaticus</name>
    <dbReference type="NCBI Taxonomy" id="1231657"/>
    <lineage>
        <taxon>Eukaryota</taxon>
        <taxon>Fungi</taxon>
        <taxon>Dikarya</taxon>
        <taxon>Ascomycota</taxon>
        <taxon>Pezizomycotina</taxon>
        <taxon>Dothideomycetes</taxon>
        <taxon>Pleosporomycetidae</taxon>
        <taxon>Pleosporales</taxon>
        <taxon>Lindgomycetaceae</taxon>
        <taxon>Clohesyomyces</taxon>
    </lineage>
</organism>
<dbReference type="Proteomes" id="UP000193144">
    <property type="component" value="Unassembled WGS sequence"/>
</dbReference>
<dbReference type="GO" id="GO:0000747">
    <property type="term" value="P:conjugation with cellular fusion"/>
    <property type="evidence" value="ECO:0007669"/>
    <property type="project" value="TreeGrafter"/>
</dbReference>
<keyword evidence="1" id="KW-0812">Transmembrane</keyword>
<dbReference type="PANTHER" id="PTHR28092:SF1">
    <property type="entry name" value="FACTOR-INDUCED GENE 1 PROTEIN"/>
    <property type="match status" value="1"/>
</dbReference>
<keyword evidence="3" id="KW-1185">Reference proteome</keyword>
<feature type="transmembrane region" description="Helical" evidence="1">
    <location>
        <begin position="133"/>
        <end position="160"/>
    </location>
</feature>
<dbReference type="EMBL" id="MCFA01000232">
    <property type="protein sequence ID" value="ORX97561.1"/>
    <property type="molecule type" value="Genomic_DNA"/>
</dbReference>
<keyword evidence="1" id="KW-1133">Transmembrane helix</keyword>
<dbReference type="Pfam" id="PF12351">
    <property type="entry name" value="Fig1"/>
    <property type="match status" value="1"/>
</dbReference>
<reference evidence="2 3" key="1">
    <citation type="submission" date="2016-07" db="EMBL/GenBank/DDBJ databases">
        <title>Pervasive Adenine N6-methylation of Active Genes in Fungi.</title>
        <authorList>
            <consortium name="DOE Joint Genome Institute"/>
            <person name="Mondo S.J."/>
            <person name="Dannebaum R.O."/>
            <person name="Kuo R.C."/>
            <person name="Labutti K."/>
            <person name="Haridas S."/>
            <person name="Kuo A."/>
            <person name="Salamov A."/>
            <person name="Ahrendt S.R."/>
            <person name="Lipzen A."/>
            <person name="Sullivan W."/>
            <person name="Andreopoulos W.B."/>
            <person name="Clum A."/>
            <person name="Lindquist E."/>
            <person name="Daum C."/>
            <person name="Ramamoorthy G.K."/>
            <person name="Gryganskyi A."/>
            <person name="Culley D."/>
            <person name="Magnuson J.K."/>
            <person name="James T.Y."/>
            <person name="O'Malley M.A."/>
            <person name="Stajich J.E."/>
            <person name="Spatafora J.W."/>
            <person name="Visel A."/>
            <person name="Grigoriev I.V."/>
        </authorList>
    </citation>
    <scope>NUCLEOTIDE SEQUENCE [LARGE SCALE GENOMIC DNA]</scope>
    <source>
        <strain evidence="2 3">CBS 115471</strain>
    </source>
</reference>
<accession>A0A1Y1YHQ0</accession>
<dbReference type="OrthoDB" id="3550957at2759"/>
<sequence>MAQLKNRYSISFQRLVPFLGYHHFVICVILSAIICHCMLLAGNNLTASPLPSIHVLSLRYNVASSQSQAPNVTLIPSESINLQVRAGYFGICARSAKAAWTCAGTESQLPLSLLSLPDPYNIVSTGSRFRTDVLFPAFIIFASFLSFLAIVGLLTFPGWHSEVNDDTGSEVDVKPFPDRKVTLSILIALGFATPLAFAAALWQHTAAASVACLAETVSGDSVHAVVGGAAIALAWLPVFFLALAFVAAMVMYLSIRILDRLTDDN</sequence>
<protein>
    <submittedName>
        <fullName evidence="2">Ca2+ regulator and membrane fusion protein Fig1-domain-containing protein</fullName>
    </submittedName>
</protein>
<dbReference type="GO" id="GO:0016020">
    <property type="term" value="C:membrane"/>
    <property type="evidence" value="ECO:0007669"/>
    <property type="project" value="InterPro"/>
</dbReference>
<feature type="transmembrane region" description="Helical" evidence="1">
    <location>
        <begin position="222"/>
        <end position="255"/>
    </location>
</feature>
<gene>
    <name evidence="2" type="ORF">BCR34DRAFT_577866</name>
</gene>
<evidence type="ECO:0000313" key="3">
    <source>
        <dbReference type="Proteomes" id="UP000193144"/>
    </source>
</evidence>
<dbReference type="InterPro" id="IPR033481">
    <property type="entry name" value="Dni1/Fig1"/>
</dbReference>
<dbReference type="GO" id="GO:0043332">
    <property type="term" value="C:mating projection tip"/>
    <property type="evidence" value="ECO:0007669"/>
    <property type="project" value="TreeGrafter"/>
</dbReference>
<dbReference type="AlphaFoldDB" id="A0A1Y1YHQ0"/>
<evidence type="ECO:0000256" key="1">
    <source>
        <dbReference type="SAM" id="Phobius"/>
    </source>
</evidence>
<proteinExistence type="predicted"/>